<reference evidence="1" key="1">
    <citation type="submission" date="2014-11" db="EMBL/GenBank/DDBJ databases">
        <authorList>
            <person name="Amaro Gonzalez C."/>
        </authorList>
    </citation>
    <scope>NUCLEOTIDE SEQUENCE</scope>
</reference>
<name>A0A0E9TUZ7_ANGAN</name>
<reference evidence="1" key="2">
    <citation type="journal article" date="2015" name="Fish Shellfish Immunol.">
        <title>Early steps in the European eel (Anguilla anguilla)-Vibrio vulnificus interaction in the gills: Role of the RtxA13 toxin.</title>
        <authorList>
            <person name="Callol A."/>
            <person name="Pajuelo D."/>
            <person name="Ebbesson L."/>
            <person name="Teles M."/>
            <person name="MacKenzie S."/>
            <person name="Amaro C."/>
        </authorList>
    </citation>
    <scope>NUCLEOTIDE SEQUENCE</scope>
</reference>
<organism evidence="1">
    <name type="scientific">Anguilla anguilla</name>
    <name type="common">European freshwater eel</name>
    <name type="synonym">Muraena anguilla</name>
    <dbReference type="NCBI Taxonomy" id="7936"/>
    <lineage>
        <taxon>Eukaryota</taxon>
        <taxon>Metazoa</taxon>
        <taxon>Chordata</taxon>
        <taxon>Craniata</taxon>
        <taxon>Vertebrata</taxon>
        <taxon>Euteleostomi</taxon>
        <taxon>Actinopterygii</taxon>
        <taxon>Neopterygii</taxon>
        <taxon>Teleostei</taxon>
        <taxon>Anguilliformes</taxon>
        <taxon>Anguillidae</taxon>
        <taxon>Anguilla</taxon>
    </lineage>
</organism>
<protein>
    <submittedName>
        <fullName evidence="1">Uncharacterized protein</fullName>
    </submittedName>
</protein>
<evidence type="ECO:0000313" key="1">
    <source>
        <dbReference type="EMBL" id="JAH56558.1"/>
    </source>
</evidence>
<accession>A0A0E9TUZ7</accession>
<dbReference type="EMBL" id="GBXM01052019">
    <property type="protein sequence ID" value="JAH56558.1"/>
    <property type="molecule type" value="Transcribed_RNA"/>
</dbReference>
<proteinExistence type="predicted"/>
<dbReference type="AlphaFoldDB" id="A0A0E9TUZ7"/>
<sequence length="44" mass="5073">MAQRLCRAAALMRCNEKKTSHTYSNLLLSLAENAHFRAPQRQIE</sequence>